<dbReference type="Proteomes" id="UP000242519">
    <property type="component" value="Unassembled WGS sequence"/>
</dbReference>
<feature type="domain" description="Sugar phosphate transporter" evidence="10">
    <location>
        <begin position="219"/>
        <end position="541"/>
    </location>
</feature>
<feature type="region of interest" description="Disordered" evidence="8">
    <location>
        <begin position="554"/>
        <end position="636"/>
    </location>
</feature>
<keyword evidence="6 9" id="KW-1133">Transmembrane helix</keyword>
<comment type="caution">
    <text evidence="11">The sequence shown here is derived from an EMBL/GenBank/DDBJ whole genome shotgun (WGS) entry which is preliminary data.</text>
</comment>
<accession>A0A218ZFY3</accession>
<feature type="compositionally biased region" description="Acidic residues" evidence="8">
    <location>
        <begin position="146"/>
        <end position="166"/>
    </location>
</feature>
<feature type="transmembrane region" description="Helical" evidence="9">
    <location>
        <begin position="525"/>
        <end position="543"/>
    </location>
</feature>
<evidence type="ECO:0000256" key="5">
    <source>
        <dbReference type="ARBA" id="ARBA00022692"/>
    </source>
</evidence>
<dbReference type="InterPro" id="IPR050186">
    <property type="entry name" value="TPT_transporter"/>
</dbReference>
<evidence type="ECO:0000313" key="11">
    <source>
        <dbReference type="EMBL" id="OWP06664.1"/>
    </source>
</evidence>
<feature type="transmembrane region" description="Helical" evidence="9">
    <location>
        <begin position="336"/>
        <end position="360"/>
    </location>
</feature>
<dbReference type="AlphaFoldDB" id="A0A218ZFY3"/>
<evidence type="ECO:0000256" key="2">
    <source>
        <dbReference type="ARBA" id="ARBA00004477"/>
    </source>
</evidence>
<keyword evidence="12" id="KW-1185">Reference proteome</keyword>
<dbReference type="InParanoid" id="A0A218ZFY3"/>
<keyword evidence="5 9" id="KW-0812">Transmembrane</keyword>
<reference evidence="11 12" key="1">
    <citation type="submission" date="2017-04" db="EMBL/GenBank/DDBJ databases">
        <title>Draft genome sequence of Marssonina coronaria NL1: causal agent of apple blotch.</title>
        <authorList>
            <person name="Cheng Q."/>
        </authorList>
    </citation>
    <scope>NUCLEOTIDE SEQUENCE [LARGE SCALE GENOMIC DNA]</scope>
    <source>
        <strain evidence="11 12">NL1</strain>
    </source>
</reference>
<comment type="function">
    <text evidence="1">Involved in the import of GDP-mannose from the cytoplasm into the Golgi lumen.</text>
</comment>
<dbReference type="GO" id="GO:0005789">
    <property type="term" value="C:endoplasmic reticulum membrane"/>
    <property type="evidence" value="ECO:0007669"/>
    <property type="project" value="UniProtKB-SubCell"/>
</dbReference>
<dbReference type="Pfam" id="PF03151">
    <property type="entry name" value="TPT"/>
    <property type="match status" value="1"/>
</dbReference>
<evidence type="ECO:0000256" key="3">
    <source>
        <dbReference type="ARBA" id="ARBA00010425"/>
    </source>
</evidence>
<feature type="transmembrane region" description="Helical" evidence="9">
    <location>
        <begin position="429"/>
        <end position="447"/>
    </location>
</feature>
<comment type="similarity">
    <text evidence="3">Belongs to the TPT transporter family. SLC35D subfamily.</text>
</comment>
<evidence type="ECO:0000256" key="6">
    <source>
        <dbReference type="ARBA" id="ARBA00022989"/>
    </source>
</evidence>
<feature type="transmembrane region" description="Helical" evidence="9">
    <location>
        <begin position="215"/>
        <end position="235"/>
    </location>
</feature>
<evidence type="ECO:0000256" key="4">
    <source>
        <dbReference type="ARBA" id="ARBA00011182"/>
    </source>
</evidence>
<organism evidence="11 12">
    <name type="scientific">Diplocarpon coronariae</name>
    <dbReference type="NCBI Taxonomy" id="2795749"/>
    <lineage>
        <taxon>Eukaryota</taxon>
        <taxon>Fungi</taxon>
        <taxon>Dikarya</taxon>
        <taxon>Ascomycota</taxon>
        <taxon>Pezizomycotina</taxon>
        <taxon>Leotiomycetes</taxon>
        <taxon>Helotiales</taxon>
        <taxon>Drepanopezizaceae</taxon>
        <taxon>Diplocarpon</taxon>
    </lineage>
</organism>
<feature type="transmembrane region" description="Helical" evidence="9">
    <location>
        <begin position="392"/>
        <end position="417"/>
    </location>
</feature>
<dbReference type="EMBL" id="MZNU01000038">
    <property type="protein sequence ID" value="OWP06664.1"/>
    <property type="molecule type" value="Genomic_DNA"/>
</dbReference>
<comment type="subcellular location">
    <subcellularLocation>
        <location evidence="2">Endoplasmic reticulum membrane</location>
        <topology evidence="2">Multi-pass membrane protein</topology>
    </subcellularLocation>
</comment>
<feature type="transmembrane region" description="Helical" evidence="9">
    <location>
        <begin position="497"/>
        <end position="519"/>
    </location>
</feature>
<feature type="compositionally biased region" description="Polar residues" evidence="8">
    <location>
        <begin position="588"/>
        <end position="597"/>
    </location>
</feature>
<evidence type="ECO:0000256" key="7">
    <source>
        <dbReference type="ARBA" id="ARBA00023136"/>
    </source>
</evidence>
<feature type="compositionally biased region" description="Low complexity" evidence="8">
    <location>
        <begin position="567"/>
        <end position="587"/>
    </location>
</feature>
<evidence type="ECO:0000259" key="10">
    <source>
        <dbReference type="Pfam" id="PF03151"/>
    </source>
</evidence>
<proteinExistence type="inferred from homology"/>
<feature type="transmembrane region" description="Helical" evidence="9">
    <location>
        <begin position="467"/>
        <end position="485"/>
    </location>
</feature>
<dbReference type="PANTHER" id="PTHR11132">
    <property type="entry name" value="SOLUTE CARRIER FAMILY 35"/>
    <property type="match status" value="1"/>
</dbReference>
<protein>
    <recommendedName>
        <fullName evidence="10">Sugar phosphate transporter domain-containing protein</fullName>
    </recommendedName>
</protein>
<sequence>MAASSYSSSSSATASIPTPQFPLSRLPSTSDLSTHSTDADTDAAAALGGLQALQPGTRAGEGQQERPQELELDLDPELNVETKEMGLDPAAPGHRRRRSSLMNAAGESHKPSSSITVNGKSKRASGAHDSPSLAEDPKLELSDGTSSDDLELEDLSDEGLQEDEETGLTGKDKRRRRRRRRRNTWLDQRVAEESGKAVISDEEKKEADQNVFKRSLVNGLLIGLWYLFSLSISIYNKWMFDPQHLDFHFPLFTTCFHMLVQFSLACCVLFFLPQFRPRYDSLTNPHNTHPTDAETEQHEMDSKKPLMTRMFYLTRIGPCGMATGLDIGLGNMSLKFITLTFYTMCKSSSLAFVLLFAFLFHLEVPSLRLVLIILTMTLGVIMMVFGEVSFSPLGFTLVITAAFFSGFRWALTQILLLRNPATSNPFSSIFYLAPIMFCSLLLIAIPVEGFPALVEGFHILIDKKGLLLGPLLLLFPGCIAFLMTASEFALLQRTSVVTLSIAGIFKEVVTISAAGIVFHDPLTPINISGLFVTIGAIAAYNWIKIRKMRDDAQKEAHAKRNRGDDGSGSISGSESDGEDGSSSQGEDWNTQHGTYITSDGDILPTPSASSARKSKPGRSTKEERAKLIAGKRELSE</sequence>
<comment type="subunit">
    <text evidence="4">Homooligomer.</text>
</comment>
<dbReference type="InterPro" id="IPR004853">
    <property type="entry name" value="Sugar_P_trans_dom"/>
</dbReference>
<evidence type="ECO:0000313" key="12">
    <source>
        <dbReference type="Proteomes" id="UP000242519"/>
    </source>
</evidence>
<feature type="transmembrane region" description="Helical" evidence="9">
    <location>
        <begin position="310"/>
        <end position="330"/>
    </location>
</feature>
<dbReference type="OrthoDB" id="18894at2759"/>
<feature type="compositionally biased region" description="Low complexity" evidence="8">
    <location>
        <begin position="1"/>
        <end position="15"/>
    </location>
</feature>
<keyword evidence="7 9" id="KW-0472">Membrane</keyword>
<evidence type="ECO:0000256" key="9">
    <source>
        <dbReference type="SAM" id="Phobius"/>
    </source>
</evidence>
<feature type="transmembrane region" description="Helical" evidence="9">
    <location>
        <begin position="247"/>
        <end position="272"/>
    </location>
</feature>
<gene>
    <name evidence="11" type="ORF">B2J93_5143</name>
</gene>
<feature type="compositionally biased region" description="Basic and acidic residues" evidence="8">
    <location>
        <begin position="554"/>
        <end position="565"/>
    </location>
</feature>
<evidence type="ECO:0000256" key="1">
    <source>
        <dbReference type="ARBA" id="ARBA00003420"/>
    </source>
</evidence>
<evidence type="ECO:0000256" key="8">
    <source>
        <dbReference type="SAM" id="MobiDB-lite"/>
    </source>
</evidence>
<feature type="region of interest" description="Disordered" evidence="8">
    <location>
        <begin position="1"/>
        <end position="180"/>
    </location>
</feature>
<name>A0A218ZFY3_9HELO</name>
<dbReference type="STRING" id="503106.A0A218ZFY3"/>
<feature type="compositionally biased region" description="Basic and acidic residues" evidence="8">
    <location>
        <begin position="619"/>
        <end position="636"/>
    </location>
</feature>
<dbReference type="FunCoup" id="A0A218ZFY3">
    <property type="interactions" value="653"/>
</dbReference>
<feature type="transmembrane region" description="Helical" evidence="9">
    <location>
        <begin position="367"/>
        <end position="386"/>
    </location>
</feature>
<feature type="compositionally biased region" description="Low complexity" evidence="8">
    <location>
        <begin position="28"/>
        <end position="54"/>
    </location>
</feature>